<keyword evidence="1" id="KW-1133">Transmembrane helix</keyword>
<evidence type="ECO:0000256" key="1">
    <source>
        <dbReference type="SAM" id="Phobius"/>
    </source>
</evidence>
<accession>A0A1E3KZX8</accession>
<dbReference type="AlphaFoldDB" id="A0A1E3KZX8"/>
<dbReference type="Proteomes" id="UP000094578">
    <property type="component" value="Unassembled WGS sequence"/>
</dbReference>
<feature type="transmembrane region" description="Helical" evidence="1">
    <location>
        <begin position="86"/>
        <end position="113"/>
    </location>
</feature>
<reference evidence="2 3" key="1">
    <citation type="submission" date="2016-08" db="EMBL/GenBank/DDBJ databases">
        <title>Genome sequencing of Paenibacillus sp. TI45-13ar, isolated from Korean traditional nuruk.</title>
        <authorList>
            <person name="Kim S.-J."/>
        </authorList>
    </citation>
    <scope>NUCLEOTIDE SEQUENCE [LARGE SCALE GENOMIC DNA]</scope>
    <source>
        <strain evidence="2 3">TI45-13ar</strain>
    </source>
</reference>
<feature type="transmembrane region" description="Helical" evidence="1">
    <location>
        <begin position="48"/>
        <end position="66"/>
    </location>
</feature>
<keyword evidence="3" id="KW-1185">Reference proteome</keyword>
<evidence type="ECO:0000313" key="3">
    <source>
        <dbReference type="Proteomes" id="UP000094578"/>
    </source>
</evidence>
<protein>
    <submittedName>
        <fullName evidence="2">Uncharacterized protein</fullName>
    </submittedName>
</protein>
<evidence type="ECO:0000313" key="2">
    <source>
        <dbReference type="EMBL" id="ODP26485.1"/>
    </source>
</evidence>
<sequence length="115" mass="12723">MDKKLISFSNGIKLYYILVAAVWVFLMIRKSNLMTQGASTADQQSLYIAVVTVGILAIVPALILAWRGLYRWISKAPDVSASMRNFLLVISIPMLLVIGYMIELVLIMIFVGLGG</sequence>
<organism evidence="2 3">
    <name type="scientific">Paenibacillus nuruki</name>
    <dbReference type="NCBI Taxonomy" id="1886670"/>
    <lineage>
        <taxon>Bacteria</taxon>
        <taxon>Bacillati</taxon>
        <taxon>Bacillota</taxon>
        <taxon>Bacilli</taxon>
        <taxon>Bacillales</taxon>
        <taxon>Paenibacillaceae</taxon>
        <taxon>Paenibacillus</taxon>
    </lineage>
</organism>
<feature type="transmembrane region" description="Helical" evidence="1">
    <location>
        <begin position="12"/>
        <end position="28"/>
    </location>
</feature>
<name>A0A1E3KZX8_9BACL</name>
<dbReference type="RefSeq" id="WP_069329629.1">
    <property type="nucleotide sequence ID" value="NZ_MDER01000086.1"/>
</dbReference>
<keyword evidence="1" id="KW-0472">Membrane</keyword>
<comment type="caution">
    <text evidence="2">The sequence shown here is derived from an EMBL/GenBank/DDBJ whole genome shotgun (WGS) entry which is preliminary data.</text>
</comment>
<dbReference type="EMBL" id="MDER01000086">
    <property type="protein sequence ID" value="ODP26485.1"/>
    <property type="molecule type" value="Genomic_DNA"/>
</dbReference>
<gene>
    <name evidence="2" type="ORF">PTI45_04325</name>
</gene>
<keyword evidence="1" id="KW-0812">Transmembrane</keyword>
<proteinExistence type="predicted"/>